<evidence type="ECO:0000313" key="2">
    <source>
        <dbReference type="Proteomes" id="UP000265618"/>
    </source>
</evidence>
<gene>
    <name evidence="1" type="ORF">KIPB_014359</name>
</gene>
<accession>A0A391P2C7</accession>
<proteinExistence type="predicted"/>
<reference evidence="1 2" key="1">
    <citation type="journal article" date="2018" name="PLoS ONE">
        <title>The draft genome of Kipferlia bialata reveals reductive genome evolution in fornicate parasites.</title>
        <authorList>
            <person name="Tanifuji G."/>
            <person name="Takabayashi S."/>
            <person name="Kume K."/>
            <person name="Takagi M."/>
            <person name="Nakayama T."/>
            <person name="Kamikawa R."/>
            <person name="Inagaki Y."/>
            <person name="Hashimoto T."/>
        </authorList>
    </citation>
    <scope>NUCLEOTIDE SEQUENCE [LARGE SCALE GENOMIC DNA]</scope>
    <source>
        <strain evidence="1">NY0173</strain>
    </source>
</reference>
<protein>
    <submittedName>
        <fullName evidence="1">Uncharacterized protein</fullName>
    </submittedName>
</protein>
<sequence>DIELVLRIREDPILAQIRSTNED</sequence>
<organism evidence="1 2">
    <name type="scientific">Kipferlia bialata</name>
    <dbReference type="NCBI Taxonomy" id="797122"/>
    <lineage>
        <taxon>Eukaryota</taxon>
        <taxon>Metamonada</taxon>
        <taxon>Carpediemonas-like organisms</taxon>
        <taxon>Kipferlia</taxon>
    </lineage>
</organism>
<comment type="caution">
    <text evidence="1">The sequence shown here is derived from an EMBL/GenBank/DDBJ whole genome shotgun (WGS) entry which is preliminary data.</text>
</comment>
<evidence type="ECO:0000313" key="1">
    <source>
        <dbReference type="EMBL" id="GCA64469.1"/>
    </source>
</evidence>
<feature type="non-terminal residue" evidence="1">
    <location>
        <position position="23"/>
    </location>
</feature>
<dbReference type="AlphaFoldDB" id="A0A391P2C7"/>
<dbReference type="EMBL" id="BDIP01007326">
    <property type="protein sequence ID" value="GCA64469.1"/>
    <property type="molecule type" value="Genomic_DNA"/>
</dbReference>
<dbReference type="Proteomes" id="UP000265618">
    <property type="component" value="Unassembled WGS sequence"/>
</dbReference>
<keyword evidence="2" id="KW-1185">Reference proteome</keyword>
<name>A0A391P2C7_9EUKA</name>